<proteinExistence type="predicted"/>
<dbReference type="SUPFAM" id="SSF51206">
    <property type="entry name" value="cAMP-binding domain-like"/>
    <property type="match status" value="1"/>
</dbReference>
<dbReference type="Gene3D" id="2.60.120.10">
    <property type="entry name" value="Jelly Rolls"/>
    <property type="match status" value="1"/>
</dbReference>
<dbReference type="STRING" id="680026.AB733_20160"/>
<name>A0A0J8V776_9GAMM</name>
<feature type="domain" description="Cyclic nucleotide-binding" evidence="1">
    <location>
        <begin position="30"/>
        <end position="108"/>
    </location>
</feature>
<dbReference type="Pfam" id="PF00027">
    <property type="entry name" value="cNMP_binding"/>
    <property type="match status" value="1"/>
</dbReference>
<dbReference type="EMBL" id="PYLZ01000021">
    <property type="protein sequence ID" value="PSW19084.1"/>
    <property type="molecule type" value="Genomic_DNA"/>
</dbReference>
<protein>
    <submittedName>
        <fullName evidence="2">Crp/Fnr family transcriptional regulator</fullName>
    </submittedName>
</protein>
<sequence>MKAALHHFLRQFGLNDEEAQAVTAQATPLELPTRHILIHQGQTAEHFYFLAEGVCHACYLTEEGRAFSKEFYWEQETIIGFEALTTHGHSPFLLETLTTSRILALPIRLLTQWRTQRHPVYTALLERQLTFKENKERFMLMYSPEERYRLFANNFAQLDVQITDKQLASYLGITATSLSRIKARQDEEKGLKK</sequence>
<dbReference type="AlphaFoldDB" id="A0A0J8V776"/>
<dbReference type="InterPro" id="IPR014710">
    <property type="entry name" value="RmlC-like_jellyroll"/>
</dbReference>
<dbReference type="RefSeq" id="WP_048900401.1">
    <property type="nucleotide sequence ID" value="NZ_AP024852.1"/>
</dbReference>
<dbReference type="Proteomes" id="UP000240481">
    <property type="component" value="Unassembled WGS sequence"/>
</dbReference>
<dbReference type="OrthoDB" id="9798104at2"/>
<dbReference type="InterPro" id="IPR018490">
    <property type="entry name" value="cNMP-bd_dom_sf"/>
</dbReference>
<dbReference type="InterPro" id="IPR000595">
    <property type="entry name" value="cNMP-bd_dom"/>
</dbReference>
<evidence type="ECO:0000313" key="3">
    <source>
        <dbReference type="Proteomes" id="UP000240481"/>
    </source>
</evidence>
<evidence type="ECO:0000259" key="1">
    <source>
        <dbReference type="Pfam" id="PF00027"/>
    </source>
</evidence>
<dbReference type="InterPro" id="IPR018488">
    <property type="entry name" value="cNMP-bd_CS"/>
</dbReference>
<reference evidence="2 3" key="1">
    <citation type="submission" date="2018-01" db="EMBL/GenBank/DDBJ databases">
        <title>Whole genome sequencing of Histamine producing bacteria.</title>
        <authorList>
            <person name="Butler K."/>
        </authorList>
    </citation>
    <scope>NUCLEOTIDE SEQUENCE [LARGE SCALE GENOMIC DNA]</scope>
    <source>
        <strain evidence="2 3">DSM 24669</strain>
    </source>
</reference>
<accession>A0A0J8V776</accession>
<organism evidence="2 3">
    <name type="scientific">Photobacterium swingsii</name>
    <dbReference type="NCBI Taxonomy" id="680026"/>
    <lineage>
        <taxon>Bacteria</taxon>
        <taxon>Pseudomonadati</taxon>
        <taxon>Pseudomonadota</taxon>
        <taxon>Gammaproteobacteria</taxon>
        <taxon>Vibrionales</taxon>
        <taxon>Vibrionaceae</taxon>
        <taxon>Photobacterium</taxon>
    </lineage>
</organism>
<dbReference type="CDD" id="cd00038">
    <property type="entry name" value="CAP_ED"/>
    <property type="match status" value="1"/>
</dbReference>
<gene>
    <name evidence="2" type="ORF">C9I94_23730</name>
</gene>
<comment type="caution">
    <text evidence="2">The sequence shown here is derived from an EMBL/GenBank/DDBJ whole genome shotgun (WGS) entry which is preliminary data.</text>
</comment>
<dbReference type="PROSITE" id="PS00888">
    <property type="entry name" value="CNMP_BINDING_1"/>
    <property type="match status" value="1"/>
</dbReference>
<evidence type="ECO:0000313" key="2">
    <source>
        <dbReference type="EMBL" id="PSW19084.1"/>
    </source>
</evidence>
<keyword evidence="3" id="KW-1185">Reference proteome</keyword>